<proteinExistence type="predicted"/>
<name>A4ECG4_COLAA</name>
<feature type="compositionally biased region" description="Low complexity" evidence="1">
    <location>
        <begin position="38"/>
        <end position="48"/>
    </location>
</feature>
<gene>
    <name evidence="2" type="ORF">COLAER_02147</name>
</gene>
<accession>A4ECG4</accession>
<evidence type="ECO:0000313" key="2">
    <source>
        <dbReference type="EMBL" id="EBA38695.1"/>
    </source>
</evidence>
<dbReference type="Proteomes" id="UP000002979">
    <property type="component" value="Unassembled WGS sequence"/>
</dbReference>
<evidence type="ECO:0000256" key="1">
    <source>
        <dbReference type="SAM" id="MobiDB-lite"/>
    </source>
</evidence>
<protein>
    <submittedName>
        <fullName evidence="2">Uncharacterized protein</fullName>
    </submittedName>
</protein>
<feature type="compositionally biased region" description="Basic and acidic residues" evidence="1">
    <location>
        <begin position="80"/>
        <end position="93"/>
    </location>
</feature>
<evidence type="ECO:0000313" key="3">
    <source>
        <dbReference type="Proteomes" id="UP000002979"/>
    </source>
</evidence>
<dbReference type="EMBL" id="AAVN02000011">
    <property type="protein sequence ID" value="EBA38695.1"/>
    <property type="molecule type" value="Genomic_DNA"/>
</dbReference>
<feature type="region of interest" description="Disordered" evidence="1">
    <location>
        <begin position="1"/>
        <end position="93"/>
    </location>
</feature>
<reference evidence="2 3" key="1">
    <citation type="submission" date="2007-01" db="EMBL/GenBank/DDBJ databases">
        <title>Draft genome sequence of Collinsella aerofaciens (ATCC 25986).</title>
        <authorList>
            <person name="Sudarsanam P."/>
            <person name="Ley R."/>
            <person name="Guruge J."/>
            <person name="Turnbaugh P.J."/>
            <person name="Mahowald M."/>
            <person name="Liep D."/>
            <person name="Gordon J."/>
        </authorList>
    </citation>
    <scope>NUCLEOTIDE SEQUENCE [LARGE SCALE GENOMIC DNA]</scope>
    <source>
        <strain evidence="3">ATCC 25986 / DSM 3979 / JCM 10188 / KCTC 3647 / NCTC 11838 / VPI 1003</strain>
    </source>
</reference>
<feature type="compositionally biased region" description="Basic and acidic residues" evidence="1">
    <location>
        <begin position="1"/>
        <end position="37"/>
    </location>
</feature>
<organism evidence="2 3">
    <name type="scientific">Collinsella aerofaciens (strain ATCC 25986 / DSM 3979 / JCM 10188 / KCTC 3647 / NCTC 11838 / VPI 1003)</name>
    <dbReference type="NCBI Taxonomy" id="411903"/>
    <lineage>
        <taxon>Bacteria</taxon>
        <taxon>Bacillati</taxon>
        <taxon>Actinomycetota</taxon>
        <taxon>Coriobacteriia</taxon>
        <taxon>Coriobacteriales</taxon>
        <taxon>Coriobacteriaceae</taxon>
        <taxon>Collinsella</taxon>
    </lineage>
</organism>
<reference evidence="2 3" key="2">
    <citation type="submission" date="2007-04" db="EMBL/GenBank/DDBJ databases">
        <authorList>
            <person name="Fulton L."/>
            <person name="Clifton S."/>
            <person name="Fulton B."/>
            <person name="Xu J."/>
            <person name="Minx P."/>
            <person name="Mardis E.R."/>
            <person name="Wilson R.K."/>
        </authorList>
    </citation>
    <scope>NUCLEOTIDE SEQUENCE [LARGE SCALE GENOMIC DNA]</scope>
    <source>
        <strain evidence="3">ATCC 25986 / DSM 3979 / JCM 10188 / KCTC 3647 / NCTC 11838 / VPI 1003</strain>
    </source>
</reference>
<sequence>MAEDRHDKARLQTHKQQDDAVDHINDEREGAHGDAARTRATARLTDGTVHQGKRTHGQQERHNAHRHGSGQVIKQAAAKTAHDGTGRVAREHA</sequence>
<dbReference type="AlphaFoldDB" id="A4ECG4"/>
<comment type="caution">
    <text evidence="2">The sequence shown here is derived from an EMBL/GenBank/DDBJ whole genome shotgun (WGS) entry which is preliminary data.</text>
</comment>